<dbReference type="PANTHER" id="PTHR46060">
    <property type="entry name" value="MARINER MOS1 TRANSPOSASE-LIKE PROTEIN"/>
    <property type="match status" value="1"/>
</dbReference>
<dbReference type="GO" id="GO:0003697">
    <property type="term" value="F:single-stranded DNA binding"/>
    <property type="evidence" value="ECO:0007669"/>
    <property type="project" value="TreeGrafter"/>
</dbReference>
<dbReference type="InterPro" id="IPR052709">
    <property type="entry name" value="Transposase-MT_Hybrid"/>
</dbReference>
<dbReference type="Gene3D" id="1.10.10.10">
    <property type="entry name" value="Winged helix-like DNA-binding domain superfamily/Winged helix DNA-binding domain"/>
    <property type="match status" value="1"/>
</dbReference>
<dbReference type="GO" id="GO:0035861">
    <property type="term" value="C:site of double-strand break"/>
    <property type="evidence" value="ECO:0007669"/>
    <property type="project" value="TreeGrafter"/>
</dbReference>
<dbReference type="GO" id="GO:0003690">
    <property type="term" value="F:double-stranded DNA binding"/>
    <property type="evidence" value="ECO:0007669"/>
    <property type="project" value="TreeGrafter"/>
</dbReference>
<dbReference type="GO" id="GO:0006303">
    <property type="term" value="P:double-strand break repair via nonhomologous end joining"/>
    <property type="evidence" value="ECO:0007669"/>
    <property type="project" value="TreeGrafter"/>
</dbReference>
<dbReference type="EMBL" id="CAJOBR010009546">
    <property type="protein sequence ID" value="CAF4894277.1"/>
    <property type="molecule type" value="Genomic_DNA"/>
</dbReference>
<dbReference type="Proteomes" id="UP000663848">
    <property type="component" value="Unassembled WGS sequence"/>
</dbReference>
<dbReference type="PANTHER" id="PTHR46060:SF2">
    <property type="entry name" value="HISTONE-LYSINE N-METHYLTRANSFERASE SETMAR"/>
    <property type="match status" value="1"/>
</dbReference>
<sequence>MDVDVELGMNISCKELRVLLLHDFRLGHKTTEATSNIYSTMSKDALFIRTAQHWFNWFKNDNFELDDLPRAGRPLEVDMDVLKQLAEEDHRLTTRCLAERLGCSHATVETHLRELGKTWKYGVWIPHELSPLQLQHRVDACMKLLTSHHNYQWLHNLITGDEKLGSYRLPLVPFAVQSSKREKIRRRKAPQNGSCRLLRPKVPGLLRTCELFATRALATSHRY</sequence>
<dbReference type="InterPro" id="IPR036388">
    <property type="entry name" value="WH-like_DNA-bd_sf"/>
</dbReference>
<comment type="caution">
    <text evidence="2">The sequence shown here is derived from an EMBL/GenBank/DDBJ whole genome shotgun (WGS) entry which is preliminary data.</text>
</comment>
<name>A0A821A330_9BILA</name>
<accession>A0A821A330</accession>
<dbReference type="GO" id="GO:0000793">
    <property type="term" value="C:condensed chromosome"/>
    <property type="evidence" value="ECO:0007669"/>
    <property type="project" value="TreeGrafter"/>
</dbReference>
<dbReference type="GO" id="GO:0000729">
    <property type="term" value="P:DNA double-strand break processing"/>
    <property type="evidence" value="ECO:0007669"/>
    <property type="project" value="TreeGrafter"/>
</dbReference>
<dbReference type="Proteomes" id="UP000663851">
    <property type="component" value="Unassembled WGS sequence"/>
</dbReference>
<dbReference type="GO" id="GO:0005634">
    <property type="term" value="C:nucleus"/>
    <property type="evidence" value="ECO:0007669"/>
    <property type="project" value="TreeGrafter"/>
</dbReference>
<evidence type="ECO:0000259" key="1">
    <source>
        <dbReference type="Pfam" id="PF17906"/>
    </source>
</evidence>
<feature type="domain" description="Mos1 transposase HTH" evidence="1">
    <location>
        <begin position="15"/>
        <end position="62"/>
    </location>
</feature>
<dbReference type="Gene3D" id="3.30.420.10">
    <property type="entry name" value="Ribonuclease H-like superfamily/Ribonuclease H"/>
    <property type="match status" value="1"/>
</dbReference>
<organism evidence="2 4">
    <name type="scientific">Rotaria socialis</name>
    <dbReference type="NCBI Taxonomy" id="392032"/>
    <lineage>
        <taxon>Eukaryota</taxon>
        <taxon>Metazoa</taxon>
        <taxon>Spiralia</taxon>
        <taxon>Gnathifera</taxon>
        <taxon>Rotifera</taxon>
        <taxon>Eurotatoria</taxon>
        <taxon>Bdelloidea</taxon>
        <taxon>Philodinida</taxon>
        <taxon>Philodinidae</taxon>
        <taxon>Rotaria</taxon>
    </lineage>
</organism>
<dbReference type="GO" id="GO:0044774">
    <property type="term" value="P:mitotic DNA integrity checkpoint signaling"/>
    <property type="evidence" value="ECO:0007669"/>
    <property type="project" value="TreeGrafter"/>
</dbReference>
<dbReference type="GO" id="GO:0000014">
    <property type="term" value="F:single-stranded DNA endodeoxyribonuclease activity"/>
    <property type="evidence" value="ECO:0007669"/>
    <property type="project" value="TreeGrafter"/>
</dbReference>
<dbReference type="Gene3D" id="1.10.10.1450">
    <property type="match status" value="1"/>
</dbReference>
<dbReference type="GO" id="GO:0046975">
    <property type="term" value="F:histone H3K36 methyltransferase activity"/>
    <property type="evidence" value="ECO:0007669"/>
    <property type="project" value="TreeGrafter"/>
</dbReference>
<dbReference type="InterPro" id="IPR041426">
    <property type="entry name" value="Mos1_HTH"/>
</dbReference>
<dbReference type="GO" id="GO:0044547">
    <property type="term" value="F:DNA topoisomerase binding"/>
    <property type="evidence" value="ECO:0007669"/>
    <property type="project" value="TreeGrafter"/>
</dbReference>
<protein>
    <recommendedName>
        <fullName evidence="1">Mos1 transposase HTH domain-containing protein</fullName>
    </recommendedName>
</protein>
<dbReference type="InterPro" id="IPR036397">
    <property type="entry name" value="RNaseH_sf"/>
</dbReference>
<evidence type="ECO:0000313" key="2">
    <source>
        <dbReference type="EMBL" id="CAF4569572.1"/>
    </source>
</evidence>
<reference evidence="2" key="1">
    <citation type="submission" date="2021-02" db="EMBL/GenBank/DDBJ databases">
        <authorList>
            <person name="Nowell W R."/>
        </authorList>
    </citation>
    <scope>NUCLEOTIDE SEQUENCE</scope>
</reference>
<dbReference type="AlphaFoldDB" id="A0A821A330"/>
<evidence type="ECO:0000313" key="3">
    <source>
        <dbReference type="EMBL" id="CAF4894277.1"/>
    </source>
</evidence>
<dbReference type="Pfam" id="PF17906">
    <property type="entry name" value="HTH_48"/>
    <property type="match status" value="1"/>
</dbReference>
<dbReference type="GO" id="GO:0042800">
    <property type="term" value="F:histone H3K4 methyltransferase activity"/>
    <property type="evidence" value="ECO:0007669"/>
    <property type="project" value="TreeGrafter"/>
</dbReference>
<dbReference type="GO" id="GO:0015074">
    <property type="term" value="P:DNA integration"/>
    <property type="evidence" value="ECO:0007669"/>
    <property type="project" value="TreeGrafter"/>
</dbReference>
<evidence type="ECO:0000313" key="4">
    <source>
        <dbReference type="Proteomes" id="UP000663851"/>
    </source>
</evidence>
<dbReference type="EMBL" id="CAJOBO010007074">
    <property type="protein sequence ID" value="CAF4569572.1"/>
    <property type="molecule type" value="Genomic_DNA"/>
</dbReference>
<gene>
    <name evidence="2" type="ORF">HFQ381_LOCUS31932</name>
    <name evidence="3" type="ORF">QYT958_LOCUS30334</name>
</gene>
<dbReference type="GO" id="GO:0031297">
    <property type="term" value="P:replication fork processing"/>
    <property type="evidence" value="ECO:0007669"/>
    <property type="project" value="TreeGrafter"/>
</dbReference>
<proteinExistence type="predicted"/>